<feature type="compositionally biased region" description="Polar residues" evidence="1">
    <location>
        <begin position="22"/>
        <end position="37"/>
    </location>
</feature>
<keyword evidence="2" id="KW-0645">Protease</keyword>
<keyword evidence="2" id="KW-0121">Carboxypeptidase</keyword>
<dbReference type="AlphaFoldDB" id="A0A935W571"/>
<reference evidence="2 3" key="1">
    <citation type="submission" date="2020-10" db="EMBL/GenBank/DDBJ databases">
        <title>Connecting structure to function with the recovery of over 1000 high-quality activated sludge metagenome-assembled genomes encoding full-length rRNA genes using long-read sequencing.</title>
        <authorList>
            <person name="Singleton C.M."/>
            <person name="Petriglieri F."/>
            <person name="Kristensen J.M."/>
            <person name="Kirkegaard R.H."/>
            <person name="Michaelsen T.Y."/>
            <person name="Andersen M.H."/>
            <person name="Karst S.M."/>
            <person name="Dueholm M.S."/>
            <person name="Nielsen P.H."/>
            <person name="Albertsen M."/>
        </authorList>
    </citation>
    <scope>NUCLEOTIDE SEQUENCE [LARGE SCALE GENOMIC DNA]</scope>
    <source>
        <strain evidence="2">Fred_18-Q3-R57-64_BAT3C.720</strain>
    </source>
</reference>
<protein>
    <submittedName>
        <fullName evidence="2">Carboxypeptidase regulatory-like domain-containing protein</fullName>
    </submittedName>
</protein>
<dbReference type="EMBL" id="JADJOT010000009">
    <property type="protein sequence ID" value="MBK7954643.1"/>
    <property type="molecule type" value="Genomic_DNA"/>
</dbReference>
<organism evidence="2 3">
    <name type="scientific">Candidatus Accumulibacter affinis</name>
    <dbReference type="NCBI Taxonomy" id="2954384"/>
    <lineage>
        <taxon>Bacteria</taxon>
        <taxon>Pseudomonadati</taxon>
        <taxon>Pseudomonadota</taxon>
        <taxon>Betaproteobacteria</taxon>
        <taxon>Candidatus Accumulibacter</taxon>
    </lineage>
</organism>
<keyword evidence="2" id="KW-0378">Hydrolase</keyword>
<evidence type="ECO:0000313" key="3">
    <source>
        <dbReference type="Proteomes" id="UP000706151"/>
    </source>
</evidence>
<accession>A0A935W571</accession>
<evidence type="ECO:0000313" key="2">
    <source>
        <dbReference type="EMBL" id="MBK7954643.1"/>
    </source>
</evidence>
<feature type="region of interest" description="Disordered" evidence="1">
    <location>
        <begin position="1"/>
        <end position="37"/>
    </location>
</feature>
<sequence length="177" mass="18864">MSADVADLRCNGDRRPERTQKENTMAYTQPSARSSSPSVAKPALSLLAAILFGSIVLVPLANAKGEEVVRAPSGISYVTGGVGMEGADRLKAMEKDFNLKLVFADKTGSYLSAVKVAIVDATGRVVLETTTEGPFLMARLVAGAYQINATFAGQMERQKVTVGANKLSTIDFRWPAH</sequence>
<feature type="compositionally biased region" description="Basic and acidic residues" evidence="1">
    <location>
        <begin position="1"/>
        <end position="21"/>
    </location>
</feature>
<dbReference type="GO" id="GO:0030246">
    <property type="term" value="F:carbohydrate binding"/>
    <property type="evidence" value="ECO:0007669"/>
    <property type="project" value="InterPro"/>
</dbReference>
<dbReference type="GO" id="GO:0004180">
    <property type="term" value="F:carboxypeptidase activity"/>
    <property type="evidence" value="ECO:0007669"/>
    <property type="project" value="UniProtKB-KW"/>
</dbReference>
<comment type="caution">
    <text evidence="2">The sequence shown here is derived from an EMBL/GenBank/DDBJ whole genome shotgun (WGS) entry which is preliminary data.</text>
</comment>
<dbReference type="InterPro" id="IPR013784">
    <property type="entry name" value="Carb-bd-like_fold"/>
</dbReference>
<dbReference type="SUPFAM" id="SSF49452">
    <property type="entry name" value="Starch-binding domain-like"/>
    <property type="match status" value="1"/>
</dbReference>
<gene>
    <name evidence="2" type="ORF">IPK02_12185</name>
</gene>
<dbReference type="Proteomes" id="UP000706151">
    <property type="component" value="Unassembled WGS sequence"/>
</dbReference>
<proteinExistence type="predicted"/>
<evidence type="ECO:0000256" key="1">
    <source>
        <dbReference type="SAM" id="MobiDB-lite"/>
    </source>
</evidence>
<name>A0A935W571_9PROT</name>